<dbReference type="InterPro" id="IPR025139">
    <property type="entry name" value="DUF4062"/>
</dbReference>
<evidence type="ECO:0000259" key="2">
    <source>
        <dbReference type="Pfam" id="PF13271"/>
    </source>
</evidence>
<dbReference type="Pfam" id="PF13271">
    <property type="entry name" value="DUF4062"/>
    <property type="match status" value="1"/>
</dbReference>
<comment type="caution">
    <text evidence="3">The sequence shown here is derived from an EMBL/GenBank/DDBJ whole genome shotgun (WGS) entry which is preliminary data.</text>
</comment>
<dbReference type="EMBL" id="BMJI01000011">
    <property type="protein sequence ID" value="GGC92638.1"/>
    <property type="molecule type" value="Genomic_DNA"/>
</dbReference>
<feature type="region of interest" description="Disordered" evidence="1">
    <location>
        <begin position="327"/>
        <end position="358"/>
    </location>
</feature>
<keyword evidence="4" id="KW-1185">Reference proteome</keyword>
<feature type="compositionally biased region" description="Basic and acidic residues" evidence="1">
    <location>
        <begin position="327"/>
        <end position="340"/>
    </location>
</feature>
<dbReference type="RefSeq" id="WP_188668188.1">
    <property type="nucleotide sequence ID" value="NZ_BMJI01000011.1"/>
</dbReference>
<feature type="compositionally biased region" description="Acidic residues" evidence="1">
    <location>
        <begin position="341"/>
        <end position="352"/>
    </location>
</feature>
<protein>
    <recommendedName>
        <fullName evidence="2">DUF4062 domain-containing protein</fullName>
    </recommendedName>
</protein>
<feature type="domain" description="DUF4062" evidence="2">
    <location>
        <begin position="6"/>
        <end position="86"/>
    </location>
</feature>
<evidence type="ECO:0000256" key="1">
    <source>
        <dbReference type="SAM" id="MobiDB-lite"/>
    </source>
</evidence>
<gene>
    <name evidence="3" type="ORF">GCM10011512_19640</name>
</gene>
<name>A0ABQ1P9C6_9MICC</name>
<proteinExistence type="predicted"/>
<accession>A0ABQ1P9C6</accession>
<reference evidence="4" key="1">
    <citation type="journal article" date="2019" name="Int. J. Syst. Evol. Microbiol.">
        <title>The Global Catalogue of Microorganisms (GCM) 10K type strain sequencing project: providing services to taxonomists for standard genome sequencing and annotation.</title>
        <authorList>
            <consortium name="The Broad Institute Genomics Platform"/>
            <consortium name="The Broad Institute Genome Sequencing Center for Infectious Disease"/>
            <person name="Wu L."/>
            <person name="Ma J."/>
        </authorList>
    </citation>
    <scope>NUCLEOTIDE SEQUENCE [LARGE SCALE GENOMIC DNA]</scope>
    <source>
        <strain evidence="4">CGMCC 1.15480</strain>
    </source>
</reference>
<evidence type="ECO:0000313" key="3">
    <source>
        <dbReference type="EMBL" id="GGC92638.1"/>
    </source>
</evidence>
<evidence type="ECO:0000313" key="4">
    <source>
        <dbReference type="Proteomes" id="UP000597761"/>
    </source>
</evidence>
<dbReference type="Proteomes" id="UP000597761">
    <property type="component" value="Unassembled WGS sequence"/>
</dbReference>
<organism evidence="3 4">
    <name type="scientific">Tersicoccus solisilvae</name>
    <dbReference type="NCBI Taxonomy" id="1882339"/>
    <lineage>
        <taxon>Bacteria</taxon>
        <taxon>Bacillati</taxon>
        <taxon>Actinomycetota</taxon>
        <taxon>Actinomycetes</taxon>
        <taxon>Micrococcales</taxon>
        <taxon>Micrococcaceae</taxon>
        <taxon>Tersicoccus</taxon>
    </lineage>
</organism>
<sequence length="358" mass="40499">MATKYQVFVSSTFDDLKHERDTVIKAILEMGHIPVGMEMFSAADEEQWKIIARHIDESDYYCVIIAHRYGSTVNGVSYTQKEYEYAAARGVPVMGFVLDDSSRWPGESMDRDSESVVALNKFKALVKSKPVSFWNSAEDLYGKVSIALSKAFTANPRDGWVRASAAAGPEVTQELTRLSSENSRLREEVLNLQAQREIDKSNELEAMLTKFEKIKRSFDYKYRNDNNWVRSDPISLDDLFFLLAPSLATEVELSKAAADLAMQLREDRSRPWYLVAVNQVRDLLSDLRALGVVAPSPRKHAVADSGEYWSLTDLGRELDTHIRLMEIEARAAEPTEKPEETNSDVPEESEQEADTKLT</sequence>